<proteinExistence type="predicted"/>
<dbReference type="EMBL" id="FN649726">
    <property type="protein sequence ID" value="CBN76669.1"/>
    <property type="molecule type" value="Genomic_DNA"/>
</dbReference>
<gene>
    <name evidence="1" type="ORF">Esi_0000_0424</name>
</gene>
<dbReference type="Proteomes" id="UP000002630">
    <property type="component" value="Linkage Group LG01"/>
</dbReference>
<evidence type="ECO:0000313" key="2">
    <source>
        <dbReference type="Proteomes" id="UP000002630"/>
    </source>
</evidence>
<reference evidence="1 2" key="1">
    <citation type="journal article" date="2010" name="Nature">
        <title>The Ectocarpus genome and the independent evolution of multicellularity in brown algae.</title>
        <authorList>
            <person name="Cock J.M."/>
            <person name="Sterck L."/>
            <person name="Rouze P."/>
            <person name="Scornet D."/>
            <person name="Allen A.E."/>
            <person name="Amoutzias G."/>
            <person name="Anthouard V."/>
            <person name="Artiguenave F."/>
            <person name="Aury J.M."/>
            <person name="Badger J.H."/>
            <person name="Beszteri B."/>
            <person name="Billiau K."/>
            <person name="Bonnet E."/>
            <person name="Bothwell J.H."/>
            <person name="Bowler C."/>
            <person name="Boyen C."/>
            <person name="Brownlee C."/>
            <person name="Carrano C.J."/>
            <person name="Charrier B."/>
            <person name="Cho G.Y."/>
            <person name="Coelho S.M."/>
            <person name="Collen J."/>
            <person name="Corre E."/>
            <person name="Da Silva C."/>
            <person name="Delage L."/>
            <person name="Delaroque N."/>
            <person name="Dittami S.M."/>
            <person name="Doulbeau S."/>
            <person name="Elias M."/>
            <person name="Farnham G."/>
            <person name="Gachon C.M."/>
            <person name="Gschloessl B."/>
            <person name="Heesch S."/>
            <person name="Jabbari K."/>
            <person name="Jubin C."/>
            <person name="Kawai H."/>
            <person name="Kimura K."/>
            <person name="Kloareg B."/>
            <person name="Kupper F.C."/>
            <person name="Lang D."/>
            <person name="Le Bail A."/>
            <person name="Leblanc C."/>
            <person name="Lerouge P."/>
            <person name="Lohr M."/>
            <person name="Lopez P.J."/>
            <person name="Martens C."/>
            <person name="Maumus F."/>
            <person name="Michel G."/>
            <person name="Miranda-Saavedra D."/>
            <person name="Morales J."/>
            <person name="Moreau H."/>
            <person name="Motomura T."/>
            <person name="Nagasato C."/>
            <person name="Napoli C.A."/>
            <person name="Nelson D.R."/>
            <person name="Nyvall-Collen P."/>
            <person name="Peters A.F."/>
            <person name="Pommier C."/>
            <person name="Potin P."/>
            <person name="Poulain J."/>
            <person name="Quesneville H."/>
            <person name="Read B."/>
            <person name="Rensing S.A."/>
            <person name="Ritter A."/>
            <person name="Rousvoal S."/>
            <person name="Samanta M."/>
            <person name="Samson G."/>
            <person name="Schroeder D.C."/>
            <person name="Segurens B."/>
            <person name="Strittmatter M."/>
            <person name="Tonon T."/>
            <person name="Tregear J.W."/>
            <person name="Valentin K."/>
            <person name="von Dassow P."/>
            <person name="Yamagishi T."/>
            <person name="Van de Peer Y."/>
            <person name="Wincker P."/>
        </authorList>
    </citation>
    <scope>NUCLEOTIDE SEQUENCE [LARGE SCALE GENOMIC DNA]</scope>
    <source>
        <strain evidence="2">Ec32 / CCAP1310/4</strain>
    </source>
</reference>
<sequence length="80" mass="8820">MPLAGSVLETLRASMAERAHVVTFSVSLHCVFLIVPRCFGSRFTGMWIVDRAFLGAWIVVPQLLMFPPCCPIPANSVPFL</sequence>
<keyword evidence="2" id="KW-1185">Reference proteome</keyword>
<dbReference type="AlphaFoldDB" id="D8LBG0"/>
<accession>D8LBG0</accession>
<protein>
    <submittedName>
        <fullName evidence="1">Uncharacterized protein</fullName>
    </submittedName>
</protein>
<name>D8LBG0_ECTSI</name>
<evidence type="ECO:0000313" key="1">
    <source>
        <dbReference type="EMBL" id="CBN76669.1"/>
    </source>
</evidence>
<organism evidence="1 2">
    <name type="scientific">Ectocarpus siliculosus</name>
    <name type="common">Brown alga</name>
    <name type="synonym">Conferva siliculosa</name>
    <dbReference type="NCBI Taxonomy" id="2880"/>
    <lineage>
        <taxon>Eukaryota</taxon>
        <taxon>Sar</taxon>
        <taxon>Stramenopiles</taxon>
        <taxon>Ochrophyta</taxon>
        <taxon>PX clade</taxon>
        <taxon>Phaeophyceae</taxon>
        <taxon>Ectocarpales</taxon>
        <taxon>Ectocarpaceae</taxon>
        <taxon>Ectocarpus</taxon>
    </lineage>
</organism>
<dbReference type="EMBL" id="FN647682">
    <property type="protein sequence ID" value="CBN76669.1"/>
    <property type="molecule type" value="Genomic_DNA"/>
</dbReference>
<dbReference type="InParanoid" id="D8LBG0"/>